<keyword evidence="7 9" id="KW-1133">Transmembrane helix</keyword>
<keyword evidence="5" id="KW-0571">Peptide transport</keyword>
<gene>
    <name evidence="10" type="primary">OPT5_1</name>
    <name evidence="10" type="ORF">CFP56_002060</name>
</gene>
<evidence type="ECO:0000313" key="11">
    <source>
        <dbReference type="Proteomes" id="UP000237347"/>
    </source>
</evidence>
<evidence type="ECO:0000313" key="10">
    <source>
        <dbReference type="EMBL" id="KAK7859904.1"/>
    </source>
</evidence>
<comment type="subcellular location">
    <subcellularLocation>
        <location evidence="1">Membrane</location>
        <topology evidence="1">Multi-pass membrane protein</topology>
    </subcellularLocation>
</comment>
<evidence type="ECO:0000256" key="6">
    <source>
        <dbReference type="ARBA" id="ARBA00022927"/>
    </source>
</evidence>
<dbReference type="AlphaFoldDB" id="A0AAW0M9U2"/>
<evidence type="ECO:0000256" key="3">
    <source>
        <dbReference type="ARBA" id="ARBA00022448"/>
    </source>
</evidence>
<reference evidence="10 11" key="1">
    <citation type="journal article" date="2018" name="Sci. Data">
        <title>The draft genome sequence of cork oak.</title>
        <authorList>
            <person name="Ramos A.M."/>
            <person name="Usie A."/>
            <person name="Barbosa P."/>
            <person name="Barros P.M."/>
            <person name="Capote T."/>
            <person name="Chaves I."/>
            <person name="Simoes F."/>
            <person name="Abreu I."/>
            <person name="Carrasquinho I."/>
            <person name="Faro C."/>
            <person name="Guimaraes J.B."/>
            <person name="Mendonca D."/>
            <person name="Nobrega F."/>
            <person name="Rodrigues L."/>
            <person name="Saibo N.J.M."/>
            <person name="Varela M.C."/>
            <person name="Egas C."/>
            <person name="Matos J."/>
            <person name="Miguel C.M."/>
            <person name="Oliveira M.M."/>
            <person name="Ricardo C.P."/>
            <person name="Goncalves S."/>
        </authorList>
    </citation>
    <scope>NUCLEOTIDE SEQUENCE [LARGE SCALE GENOMIC DNA]</scope>
    <source>
        <strain evidence="11">cv. HL8</strain>
    </source>
</reference>
<evidence type="ECO:0000256" key="5">
    <source>
        <dbReference type="ARBA" id="ARBA00022856"/>
    </source>
</evidence>
<proteinExistence type="inferred from homology"/>
<dbReference type="Proteomes" id="UP000237347">
    <property type="component" value="Unassembled WGS sequence"/>
</dbReference>
<keyword evidence="4 9" id="KW-0812">Transmembrane</keyword>
<keyword evidence="3" id="KW-0813">Transport</keyword>
<comment type="similarity">
    <text evidence="2">Belongs to the oligopeptide OPT transporter (TC 2.A.67.1) family.</text>
</comment>
<dbReference type="GO" id="GO:0016020">
    <property type="term" value="C:membrane"/>
    <property type="evidence" value="ECO:0007669"/>
    <property type="project" value="UniProtKB-SubCell"/>
</dbReference>
<protein>
    <submittedName>
        <fullName evidence="10">Oligopeptide transporter 5</fullName>
    </submittedName>
</protein>
<dbReference type="InterPro" id="IPR004813">
    <property type="entry name" value="OPT"/>
</dbReference>
<feature type="transmembrane region" description="Helical" evidence="9">
    <location>
        <begin position="6"/>
        <end position="30"/>
    </location>
</feature>
<keyword evidence="8 9" id="KW-0472">Membrane</keyword>
<evidence type="ECO:0000256" key="2">
    <source>
        <dbReference type="ARBA" id="ARBA00005484"/>
    </source>
</evidence>
<organism evidence="10 11">
    <name type="scientific">Quercus suber</name>
    <name type="common">Cork oak</name>
    <dbReference type="NCBI Taxonomy" id="58331"/>
    <lineage>
        <taxon>Eukaryota</taxon>
        <taxon>Viridiplantae</taxon>
        <taxon>Streptophyta</taxon>
        <taxon>Embryophyta</taxon>
        <taxon>Tracheophyta</taxon>
        <taxon>Spermatophyta</taxon>
        <taxon>Magnoliopsida</taxon>
        <taxon>eudicotyledons</taxon>
        <taxon>Gunneridae</taxon>
        <taxon>Pentapetalae</taxon>
        <taxon>rosids</taxon>
        <taxon>fabids</taxon>
        <taxon>Fagales</taxon>
        <taxon>Fagaceae</taxon>
        <taxon>Quercus</taxon>
    </lineage>
</organism>
<evidence type="ECO:0000256" key="7">
    <source>
        <dbReference type="ARBA" id="ARBA00022989"/>
    </source>
</evidence>
<dbReference type="InterPro" id="IPR004648">
    <property type="entry name" value="Oligpept_transpt"/>
</dbReference>
<keyword evidence="11" id="KW-1185">Reference proteome</keyword>
<comment type="caution">
    <text evidence="10">The sequence shown here is derived from an EMBL/GenBank/DDBJ whole genome shotgun (WGS) entry which is preliminary data.</text>
</comment>
<feature type="transmembrane region" description="Helical" evidence="9">
    <location>
        <begin position="141"/>
        <end position="160"/>
    </location>
</feature>
<evidence type="ECO:0000256" key="9">
    <source>
        <dbReference type="SAM" id="Phobius"/>
    </source>
</evidence>
<accession>A0AAW0M9U2</accession>
<evidence type="ECO:0000256" key="1">
    <source>
        <dbReference type="ARBA" id="ARBA00004141"/>
    </source>
</evidence>
<keyword evidence="6" id="KW-0653">Protein transport</keyword>
<name>A0AAW0M9U2_QUESU</name>
<dbReference type="EMBL" id="PKMF04000010">
    <property type="protein sequence ID" value="KAK7859904.1"/>
    <property type="molecule type" value="Genomic_DNA"/>
</dbReference>
<sequence length="225" mass="24973">MIFAASFAYYIVPSYFFPSISAISLACLIWKDSVTAQQIGGGISGLGLGSFGLDWSTIASFLGTPLATPGFAIINILVGFMLFVYVVIPIAYWSNAYDAKKFPIFSSHTFDHTGQPYNISRILNEKAFDINHAAYDSYSKLYLSVFFAFTYGLSFATLTATLTHVALFNGNLFVIFSIWVKTLSRTIWTLWKQTTSATKDNYTDVHARLMKKTINKSLSGGFVPF</sequence>
<dbReference type="PANTHER" id="PTHR22601">
    <property type="entry name" value="ISP4 LIKE PROTEIN"/>
    <property type="match status" value="1"/>
</dbReference>
<dbReference type="GO" id="GO:0035673">
    <property type="term" value="F:oligopeptide transmembrane transporter activity"/>
    <property type="evidence" value="ECO:0007669"/>
    <property type="project" value="InterPro"/>
</dbReference>
<evidence type="ECO:0000256" key="8">
    <source>
        <dbReference type="ARBA" id="ARBA00023136"/>
    </source>
</evidence>
<dbReference type="Pfam" id="PF03169">
    <property type="entry name" value="OPT"/>
    <property type="match status" value="1"/>
</dbReference>
<evidence type="ECO:0000256" key="4">
    <source>
        <dbReference type="ARBA" id="ARBA00022692"/>
    </source>
</evidence>
<feature type="transmembrane region" description="Helical" evidence="9">
    <location>
        <begin position="70"/>
        <end position="93"/>
    </location>
</feature>
<dbReference type="GO" id="GO:0015031">
    <property type="term" value="P:protein transport"/>
    <property type="evidence" value="ECO:0007669"/>
    <property type="project" value="UniProtKB-KW"/>
</dbReference>